<keyword evidence="3" id="KW-1185">Reference proteome</keyword>
<accession>A0A0B2UML8</accession>
<evidence type="ECO:0000256" key="1">
    <source>
        <dbReference type="SAM" id="Phobius"/>
    </source>
</evidence>
<dbReference type="VEuPathDB" id="MicrosporidiaDB:M896_021150"/>
<dbReference type="Gene3D" id="1.20.5.110">
    <property type="match status" value="1"/>
</dbReference>
<dbReference type="InParanoid" id="A0A0B2UML8"/>
<evidence type="ECO:0000313" key="2">
    <source>
        <dbReference type="EMBL" id="KHN70277.1"/>
    </source>
</evidence>
<protein>
    <submittedName>
        <fullName evidence="2">Uncharacterized protein</fullName>
    </submittedName>
</protein>
<organism evidence="2 3">
    <name type="scientific">Ordospora colligata OC4</name>
    <dbReference type="NCBI Taxonomy" id="1354746"/>
    <lineage>
        <taxon>Eukaryota</taxon>
        <taxon>Fungi</taxon>
        <taxon>Fungi incertae sedis</taxon>
        <taxon>Microsporidia</taxon>
        <taxon>Ordosporidae</taxon>
        <taxon>Ordospora</taxon>
    </lineage>
</organism>
<name>A0A0B2UML8_9MICR</name>
<keyword evidence="1" id="KW-1133">Transmembrane helix</keyword>
<dbReference type="EMBL" id="JOKQ01000002">
    <property type="protein sequence ID" value="KHN70277.1"/>
    <property type="molecule type" value="Genomic_DNA"/>
</dbReference>
<dbReference type="RefSeq" id="XP_014564319.1">
    <property type="nucleotide sequence ID" value="XM_014708833.1"/>
</dbReference>
<keyword evidence="1" id="KW-0812">Transmembrane</keyword>
<dbReference type="OrthoDB" id="2191981at2759"/>
<proteinExistence type="predicted"/>
<dbReference type="HOGENOM" id="CLU_1517853_0_0_1"/>
<dbReference type="Proteomes" id="UP000031056">
    <property type="component" value="Unassembled WGS sequence"/>
</dbReference>
<sequence>MLSEVLSEIELHLNQIENSGSVCKENIVAIEDAVQLCDKLIESCQQPSRLLRQYSFLINRYRTIMPYRELDIEISACEAHIESIARQNSMVRLEQGIYEIISIADYIDHTVQDARLTIDNIAQYLEDAERYTAMAGQEMNAVMSRKRWKVKAIRYIISFVFTFLAILLFIKVAF</sequence>
<dbReference type="AlphaFoldDB" id="A0A0B2UML8"/>
<dbReference type="GeneID" id="26261210"/>
<reference evidence="2 3" key="1">
    <citation type="journal article" date="2014" name="MBio">
        <title>The Ordospora colligata genome; evolution of extreme reduction in microsporidia and host-to-parasite horizontal gene transfer.</title>
        <authorList>
            <person name="Pombert J.-F."/>
            <person name="Haag K.L."/>
            <person name="Beidas S."/>
            <person name="Ebert D."/>
            <person name="Keeling P.J."/>
        </authorList>
    </citation>
    <scope>NUCLEOTIDE SEQUENCE [LARGE SCALE GENOMIC DNA]</scope>
    <source>
        <strain evidence="2 3">OC4</strain>
    </source>
</reference>
<feature type="transmembrane region" description="Helical" evidence="1">
    <location>
        <begin position="152"/>
        <end position="170"/>
    </location>
</feature>
<keyword evidence="1" id="KW-0472">Membrane</keyword>
<evidence type="ECO:0000313" key="3">
    <source>
        <dbReference type="Proteomes" id="UP000031056"/>
    </source>
</evidence>
<gene>
    <name evidence="2" type="ORF">M896_021150</name>
</gene>
<comment type="caution">
    <text evidence="2">The sequence shown here is derived from an EMBL/GenBank/DDBJ whole genome shotgun (WGS) entry which is preliminary data.</text>
</comment>